<dbReference type="KEGG" id="fwa:DCMF_25480"/>
<keyword evidence="3 4" id="KW-0479">Metal-binding</keyword>
<dbReference type="InterPro" id="IPR002678">
    <property type="entry name" value="DUF34/NIF3"/>
</dbReference>
<evidence type="ECO:0000256" key="1">
    <source>
        <dbReference type="ARBA" id="ARBA00006964"/>
    </source>
</evidence>
<dbReference type="FunFam" id="3.40.1390.30:FF:000001">
    <property type="entry name" value="GTP cyclohydrolase 1 type 2"/>
    <property type="match status" value="1"/>
</dbReference>
<evidence type="ECO:0000256" key="3">
    <source>
        <dbReference type="ARBA" id="ARBA00022723"/>
    </source>
</evidence>
<organism evidence="6 7">
    <name type="scientific">Formimonas warabiya</name>
    <dbReference type="NCBI Taxonomy" id="1761012"/>
    <lineage>
        <taxon>Bacteria</taxon>
        <taxon>Bacillati</taxon>
        <taxon>Bacillota</taxon>
        <taxon>Clostridia</taxon>
        <taxon>Eubacteriales</taxon>
        <taxon>Peptococcaceae</taxon>
        <taxon>Candidatus Formimonas</taxon>
    </lineage>
</organism>
<dbReference type="AlphaFoldDB" id="A0A3G1KZ65"/>
<dbReference type="InterPro" id="IPR017221">
    <property type="entry name" value="DUF34/NIF3_bac"/>
</dbReference>
<gene>
    <name evidence="6" type="ORF">DCMF_25480</name>
</gene>
<comment type="similarity">
    <text evidence="1 4">Belongs to the GTP cyclohydrolase I type 2/NIF3 family.</text>
</comment>
<dbReference type="FunFam" id="3.30.70.120:FF:000006">
    <property type="entry name" value="GTP cyclohydrolase 1 type 2 homolog"/>
    <property type="match status" value="1"/>
</dbReference>
<dbReference type="Pfam" id="PF01784">
    <property type="entry name" value="DUF34_NIF3"/>
    <property type="match status" value="1"/>
</dbReference>
<dbReference type="GO" id="GO:0005737">
    <property type="term" value="C:cytoplasm"/>
    <property type="evidence" value="ECO:0007669"/>
    <property type="project" value="TreeGrafter"/>
</dbReference>
<dbReference type="InterPro" id="IPR036069">
    <property type="entry name" value="DUF34/NIF3_sf"/>
</dbReference>
<dbReference type="OrthoDB" id="9792792at2"/>
<dbReference type="Gene3D" id="3.40.1390.30">
    <property type="entry name" value="NIF3 (NGG1p interacting factor 3)-like"/>
    <property type="match status" value="2"/>
</dbReference>
<dbReference type="GO" id="GO:0046872">
    <property type="term" value="F:metal ion binding"/>
    <property type="evidence" value="ECO:0007669"/>
    <property type="project" value="UniProtKB-UniRule"/>
</dbReference>
<accession>A0A3G1KZ65</accession>
<name>A0A3G1KZ65_FORW1</name>
<feature type="binding site" evidence="5">
    <location>
        <position position="67"/>
    </location>
    <ligand>
        <name>a divalent metal cation</name>
        <dbReference type="ChEBI" id="CHEBI:60240"/>
        <label>1</label>
    </ligand>
</feature>
<feature type="binding site" evidence="5">
    <location>
        <position position="66"/>
    </location>
    <ligand>
        <name>a divalent metal cation</name>
        <dbReference type="ChEBI" id="CHEBI:60240"/>
        <label>1</label>
    </ligand>
</feature>
<dbReference type="EMBL" id="CP017634">
    <property type="protein sequence ID" value="ATW27659.1"/>
    <property type="molecule type" value="Genomic_DNA"/>
</dbReference>
<reference evidence="6 7" key="1">
    <citation type="submission" date="2016-10" db="EMBL/GenBank/DDBJ databases">
        <title>Complete Genome Sequence of Peptococcaceae strain DCMF.</title>
        <authorList>
            <person name="Edwards R.J."/>
            <person name="Holland S.I."/>
            <person name="Deshpande N.P."/>
            <person name="Wong Y.K."/>
            <person name="Ertan H."/>
            <person name="Manefield M."/>
            <person name="Russell T.L."/>
            <person name="Lee M.J."/>
        </authorList>
    </citation>
    <scope>NUCLEOTIDE SEQUENCE [LARGE SCALE GENOMIC DNA]</scope>
    <source>
        <strain evidence="6 7">DCMF</strain>
    </source>
</reference>
<dbReference type="InterPro" id="IPR015867">
    <property type="entry name" value="N-reg_PII/ATP_PRibTrfase_C"/>
</dbReference>
<dbReference type="Gene3D" id="3.30.70.120">
    <property type="match status" value="1"/>
</dbReference>
<dbReference type="RefSeq" id="WP_148137031.1">
    <property type="nucleotide sequence ID" value="NZ_CP017634.1"/>
</dbReference>
<dbReference type="Proteomes" id="UP000323521">
    <property type="component" value="Chromosome"/>
</dbReference>
<evidence type="ECO:0000313" key="7">
    <source>
        <dbReference type="Proteomes" id="UP000323521"/>
    </source>
</evidence>
<feature type="binding site" evidence="5">
    <location>
        <position position="335"/>
    </location>
    <ligand>
        <name>a divalent metal cation</name>
        <dbReference type="ChEBI" id="CHEBI:60240"/>
        <label>1</label>
    </ligand>
</feature>
<dbReference type="SUPFAM" id="SSF102705">
    <property type="entry name" value="NIF3 (NGG1p interacting factor 3)-like"/>
    <property type="match status" value="1"/>
</dbReference>
<feature type="binding site" evidence="5">
    <location>
        <position position="105"/>
    </location>
    <ligand>
        <name>a divalent metal cation</name>
        <dbReference type="ChEBI" id="CHEBI:60240"/>
        <label>1</label>
    </ligand>
</feature>
<feature type="binding site" evidence="5">
    <location>
        <position position="331"/>
    </location>
    <ligand>
        <name>a divalent metal cation</name>
        <dbReference type="ChEBI" id="CHEBI:60240"/>
        <label>1</label>
    </ligand>
</feature>
<dbReference type="PIRSF" id="PIRSF037489">
    <property type="entry name" value="UCP037489_NIF3_YqfO"/>
    <property type="match status" value="1"/>
</dbReference>
<protein>
    <recommendedName>
        <fullName evidence="2 4">GTP cyclohydrolase 1 type 2 homolog</fullName>
    </recommendedName>
</protein>
<evidence type="ECO:0000256" key="5">
    <source>
        <dbReference type="PIRSR" id="PIRSR602678-1"/>
    </source>
</evidence>
<sequence length="372" mass="41228">MPVTVGQVIKMMDELAPPGLAEDWDNVGLQVGDVNQQAGRILVALDVDERVIEEAVALKADLIVSHHPLIFQPVKNLSFHHPLGKLVRQLIKHDLSLFSAHTNLDSAQGGINDVLAELFQLHHIEVLAPAQEEKFFKLVVFVPAGYLDQVRQAICAAGAGWIGNYSHCTFSVLGQGTFLPLEGTNPFLGEPGKLERADEYRLETIVPEHRLNSVRRAMIKSHPYEEVAYDVYPTALEKTKQGLGRIGDLSEPMELSWLTRKVKEVLAVDVVKVIGHPEQRISRIALCGGAGMSFLHQAKKKGAQCFITGDLKYHEGQNAVAMGMAVIDAGHYATEVVIVSRLVSRLKKTFTTRNWEIDVVESKVNTNPWSYY</sequence>
<dbReference type="NCBIfam" id="TIGR00486">
    <property type="entry name" value="YbgI_SA1388"/>
    <property type="match status" value="1"/>
</dbReference>
<evidence type="ECO:0000256" key="4">
    <source>
        <dbReference type="PIRNR" id="PIRNR037489"/>
    </source>
</evidence>
<keyword evidence="7" id="KW-1185">Reference proteome</keyword>
<dbReference type="PANTHER" id="PTHR13799">
    <property type="entry name" value="NGG1 INTERACTING FACTOR 3"/>
    <property type="match status" value="1"/>
</dbReference>
<evidence type="ECO:0000256" key="2">
    <source>
        <dbReference type="ARBA" id="ARBA00022112"/>
    </source>
</evidence>
<proteinExistence type="inferred from homology"/>
<evidence type="ECO:0000313" key="6">
    <source>
        <dbReference type="EMBL" id="ATW27659.1"/>
    </source>
</evidence>
<dbReference type="PANTHER" id="PTHR13799:SF14">
    <property type="entry name" value="GTP CYCLOHYDROLASE 1 TYPE 2 HOMOLOG"/>
    <property type="match status" value="1"/>
</dbReference>